<dbReference type="RefSeq" id="WP_259698216.1">
    <property type="nucleotide sequence ID" value="NZ_CP099968.1"/>
</dbReference>
<name>A0ABY5UIQ9_9HYPH</name>
<evidence type="ECO:0000313" key="1">
    <source>
        <dbReference type="EMBL" id="UWL62247.1"/>
    </source>
</evidence>
<dbReference type="Proteomes" id="UP001058739">
    <property type="component" value="Chromosome 02"/>
</dbReference>
<evidence type="ECO:0000313" key="2">
    <source>
        <dbReference type="Proteomes" id="UP001058739"/>
    </source>
</evidence>
<protein>
    <submittedName>
        <fullName evidence="1">Uncharacterized protein</fullName>
    </submittedName>
</protein>
<gene>
    <name evidence="1" type="ORF">NIK97_20575</name>
</gene>
<proteinExistence type="predicted"/>
<dbReference type="EMBL" id="CP099968">
    <property type="protein sequence ID" value="UWL62247.1"/>
    <property type="molecule type" value="Genomic_DNA"/>
</dbReference>
<reference evidence="1" key="1">
    <citation type="submission" date="2022-06" db="EMBL/GenBank/DDBJ databases">
        <title>Complete Genome Sequence of Deoxynivalenol-bioadsorption Ochrobactrum pseudintermedium ASAG-D25.</title>
        <authorList>
            <person name="Wang N."/>
        </authorList>
    </citation>
    <scope>NUCLEOTIDE SEQUENCE</scope>
    <source>
        <strain evidence="1">ASAG-D25</strain>
    </source>
</reference>
<accession>A0ABY5UIQ9</accession>
<sequence>MVVGEHAVKAAQKAYRECEGDSTESHRAALTAAPPFLPVQGAVKVKPLPWKDTGDSDQGRNSYAQTRIGRYEAFEMRLLKETIYGWSRGHGDEKADSFEAAKAAAQADYEARILSVLEPSTARELALEEGYRQGIEAAAQKAAEMLVFADTTSTADREIPAAIRALSSPDHADAGKVEGDGNRETLWKSAARNFGAYLASNGTPYAIDYWNECFGPLFSAPSEGAE</sequence>
<organism evidence="1 2">
    <name type="scientific">Brucella pseudintermedia</name>
    <dbReference type="NCBI Taxonomy" id="370111"/>
    <lineage>
        <taxon>Bacteria</taxon>
        <taxon>Pseudomonadati</taxon>
        <taxon>Pseudomonadota</taxon>
        <taxon>Alphaproteobacteria</taxon>
        <taxon>Hyphomicrobiales</taxon>
        <taxon>Brucellaceae</taxon>
        <taxon>Brucella/Ochrobactrum group</taxon>
        <taxon>Brucella</taxon>
    </lineage>
</organism>
<keyword evidence="2" id="KW-1185">Reference proteome</keyword>